<dbReference type="FunFam" id="3.30.360.10:FF:000008">
    <property type="entry name" value="Alpha-aminoadipic semialdehyde synthase, mitochondrial"/>
    <property type="match status" value="1"/>
</dbReference>
<dbReference type="GO" id="GO:0033512">
    <property type="term" value="P:L-lysine catabolic process to acetyl-CoA via saccharopine"/>
    <property type="evidence" value="ECO:0007669"/>
    <property type="project" value="UniProtKB-UniPathway"/>
</dbReference>
<dbReference type="PANTHER" id="PTHR11133">
    <property type="entry name" value="SACCHAROPINE DEHYDROGENASE"/>
    <property type="match status" value="1"/>
</dbReference>
<dbReference type="SUPFAM" id="SSF51735">
    <property type="entry name" value="NAD(P)-binding Rossmann-fold domains"/>
    <property type="match status" value="1"/>
</dbReference>
<evidence type="ECO:0000259" key="9">
    <source>
        <dbReference type="SMART" id="SM01003"/>
    </source>
</evidence>
<protein>
    <recommendedName>
        <fullName evidence="11">Saccharopine dehydrogenase (NADP(+), L-lysine-forming)</fullName>
    </recommendedName>
</protein>
<dbReference type="Gene3D" id="3.30.360.10">
    <property type="entry name" value="Dihydrodipicolinate Reductase, domain 2"/>
    <property type="match status" value="1"/>
</dbReference>
<dbReference type="SMART" id="SM01003">
    <property type="entry name" value="AlaDh_PNT_N"/>
    <property type="match status" value="1"/>
</dbReference>
<dbReference type="PANTHER" id="PTHR11133:SF22">
    <property type="entry name" value="ALPHA-AMINOADIPIC SEMIALDEHYDE SYNTHASE, MITOCHONDRIAL"/>
    <property type="match status" value="1"/>
</dbReference>
<keyword evidence="5" id="KW-0520">NAD</keyword>
<organism evidence="10">
    <name type="scientific">Leptocylindrus danicus</name>
    <dbReference type="NCBI Taxonomy" id="163516"/>
    <lineage>
        <taxon>Eukaryota</taxon>
        <taxon>Sar</taxon>
        <taxon>Stramenopiles</taxon>
        <taxon>Ochrophyta</taxon>
        <taxon>Bacillariophyta</taxon>
        <taxon>Coscinodiscophyceae</taxon>
        <taxon>Chaetocerotophycidae</taxon>
        <taxon>Leptocylindrales</taxon>
        <taxon>Leptocylindraceae</taxon>
        <taxon>Leptocylindrus</taxon>
    </lineage>
</organism>
<dbReference type="GO" id="GO:0005737">
    <property type="term" value="C:cytoplasm"/>
    <property type="evidence" value="ECO:0007669"/>
    <property type="project" value="TreeGrafter"/>
</dbReference>
<evidence type="ECO:0000313" key="10">
    <source>
        <dbReference type="EMBL" id="CAD9562848.1"/>
    </source>
</evidence>
<dbReference type="FunFam" id="3.40.50.720:FF:000072">
    <property type="entry name" value="Saccharopine dehydrogenase [NADP(+), L-glutamate-forming]"/>
    <property type="match status" value="1"/>
</dbReference>
<accession>A0A7S2K0I0</accession>
<comment type="similarity">
    <text evidence="7">In the C-terminal section; belongs to the saccharopine dehydrogenase family.</text>
</comment>
<dbReference type="GO" id="GO:0019878">
    <property type="term" value="P:lysine biosynthetic process via aminoadipic acid"/>
    <property type="evidence" value="ECO:0007669"/>
    <property type="project" value="TreeGrafter"/>
</dbReference>
<dbReference type="Pfam" id="PF04455">
    <property type="entry name" value="Saccharop_dh_N"/>
    <property type="match status" value="1"/>
</dbReference>
<dbReference type="InterPro" id="IPR043009">
    <property type="entry name" value="LOR/SDH_bifunc_enz_cons_dom_sf"/>
</dbReference>
<evidence type="ECO:0000256" key="6">
    <source>
        <dbReference type="ARBA" id="ARBA00023268"/>
    </source>
</evidence>
<dbReference type="InterPro" id="IPR032095">
    <property type="entry name" value="Sacchrp_dh-like_C"/>
</dbReference>
<evidence type="ECO:0000256" key="5">
    <source>
        <dbReference type="ARBA" id="ARBA00023027"/>
    </source>
</evidence>
<dbReference type="SMART" id="SM01002">
    <property type="entry name" value="AlaDh_PNT_C"/>
    <property type="match status" value="1"/>
</dbReference>
<dbReference type="InterPro" id="IPR007698">
    <property type="entry name" value="AlaDH/PNT_NAD(H)-bd"/>
</dbReference>
<dbReference type="InterPro" id="IPR036291">
    <property type="entry name" value="NAD(P)-bd_dom_sf"/>
</dbReference>
<keyword evidence="6" id="KW-0511">Multifunctional enzyme</keyword>
<dbReference type="CDD" id="cd12189">
    <property type="entry name" value="LKR_SDH_like"/>
    <property type="match status" value="1"/>
</dbReference>
<dbReference type="GO" id="GO:0004753">
    <property type="term" value="F:saccharopine dehydrogenase activity"/>
    <property type="evidence" value="ECO:0007669"/>
    <property type="project" value="TreeGrafter"/>
</dbReference>
<dbReference type="Pfam" id="PF05222">
    <property type="entry name" value="AlaDh_PNT_N"/>
    <property type="match status" value="1"/>
</dbReference>
<dbReference type="InterPro" id="IPR005097">
    <property type="entry name" value="Sacchrp_dh_NADP-bd"/>
</dbReference>
<dbReference type="AlphaFoldDB" id="A0A7S2K0I0"/>
<evidence type="ECO:0008006" key="11">
    <source>
        <dbReference type="Google" id="ProtNLM"/>
    </source>
</evidence>
<dbReference type="Gene3D" id="3.30.70.2690">
    <property type="entry name" value="LOR/SDH bifunctional enzyme, conserved domain"/>
    <property type="match status" value="1"/>
</dbReference>
<keyword evidence="4" id="KW-0560">Oxidoreductase</keyword>
<evidence type="ECO:0000256" key="2">
    <source>
        <dbReference type="ARBA" id="ARBA00004720"/>
    </source>
</evidence>
<evidence type="ECO:0000256" key="3">
    <source>
        <dbReference type="ARBA" id="ARBA00022857"/>
    </source>
</evidence>
<sequence>MKRFLISKRQFSTGNSTSCASRRPPFVLGILRETYNKWERRAPLCPSHIEQLLSKYTPEKLKCIIQPSNRRIFSDVEYERAGATVSDDVTSANLLLGVKQVNSDNLLPNKAYAFFSHVIKGQPENMPMLQTILDRNICLFDYECMVDPAPSGRHRRLVTFGKYAGIAGMIDIFQAVGQKLLQNGFSTPFLNSPMCYMYHDLEEAKNGVKQMGRRIAEEGLPPGLEPLVFAFTGKGNVTRGALEIFHLLPHEMITLRQLKELKKQNGGGGCPQHKVYGLIVEQEHMVKLRGSDDDDDSIAAHGANVAHYRSSPFQYEPTFHKMVAPYVNVLVNGIYWDGRYPRLLEKHHVQELFEEDKKSLIAIADVSCDVNGSIEFLEQTTTIENPFFTYNPALNKSIEGVAEDGIAIMGVDILPTELPRESSKHFGDALIPLIDDFLVYCNENDICSLKCAENLPRKLRNACVTTSAGDLTKRFNYIDNLKKQCLREKDLEKIDGSAMFLSLEGHLFDSGLINQVLDVLESHNCIFEIKECCIGCKTNGTPAKSTMLIKVYTSEGHGMLQTICSKIKALAELISSSETTVRSHEESQNFKVKKPPILSDEIASSVKSDKEDIILLLGSGRVAASFAEYMGRKEKRKIIVAGEVNEEVQAVASEAKRGEVVVLNVEHDMPALASLIAKADIVVSLLPAHMHILVAEECIKTKTNLVTASYVSDAMKSLNQRCLESGITILNEVGLDPGMDHMSAMRIIDEIHTNGGEVTSFSSVCGGLPAPEFANNPLLYKFSWSPRGVLNASGNDAIYRKDSSTLHIPGDKLLLEAKPFEGVWSTLNLECLPNRNALAYEDLYGLSYPDELFRGTLRYRGFSNVMNSLNQLGLLEDAKASQSNWTGVIRDLLDERGFSSLQNFISSYSAGDVANAERQSLLFHELGLIDHSTLTHPESIVNSLCDLLTEKYSLASDERDMVLMHTKIVGKYDDELVETYSSSLQLFGDEHMTAMCKTVGYTTAIAAELVLDGKVEAKGVIIPTSSDIYVPTLNALEAEGIKFVETKMTVEQYAA</sequence>
<dbReference type="SUPFAM" id="SSF52283">
    <property type="entry name" value="Formate/glycerate dehydrogenase catalytic domain-like"/>
    <property type="match status" value="1"/>
</dbReference>
<dbReference type="InterPro" id="IPR051168">
    <property type="entry name" value="AASS"/>
</dbReference>
<evidence type="ECO:0000256" key="7">
    <source>
        <dbReference type="ARBA" id="ARBA00025744"/>
    </source>
</evidence>
<gene>
    <name evidence="10" type="ORF">LDAN0321_LOCUS3715</name>
</gene>
<evidence type="ECO:0000259" key="8">
    <source>
        <dbReference type="SMART" id="SM01002"/>
    </source>
</evidence>
<reference evidence="10" key="1">
    <citation type="submission" date="2021-01" db="EMBL/GenBank/DDBJ databases">
        <authorList>
            <person name="Corre E."/>
            <person name="Pelletier E."/>
            <person name="Niang G."/>
            <person name="Scheremetjew M."/>
            <person name="Finn R."/>
            <person name="Kale V."/>
            <person name="Holt S."/>
            <person name="Cochrane G."/>
            <person name="Meng A."/>
            <person name="Brown T."/>
            <person name="Cohen L."/>
        </authorList>
    </citation>
    <scope>NUCLEOTIDE SEQUENCE</scope>
    <source>
        <strain evidence="10">B650</strain>
    </source>
</reference>
<proteinExistence type="inferred from homology"/>
<dbReference type="UniPathway" id="UPA00868">
    <property type="reaction ID" value="UER00835"/>
</dbReference>
<dbReference type="FunFam" id="3.40.50.720:FF:000087">
    <property type="entry name" value="alpha-aminoadipic semialdehyde synthase, mitochondrial"/>
    <property type="match status" value="1"/>
</dbReference>
<feature type="domain" description="Alanine dehydrogenase/pyridine nucleotide transhydrogenase NAD(H)-binding" evidence="8">
    <location>
        <begin position="207"/>
        <end position="410"/>
    </location>
</feature>
<dbReference type="EMBL" id="HBGY01006037">
    <property type="protein sequence ID" value="CAD9562848.1"/>
    <property type="molecule type" value="Transcribed_RNA"/>
</dbReference>
<name>A0A7S2K0I0_9STRA</name>
<keyword evidence="3" id="KW-0521">NADP</keyword>
<dbReference type="Gene3D" id="3.40.50.720">
    <property type="entry name" value="NAD(P)-binding Rossmann-like Domain"/>
    <property type="match status" value="3"/>
</dbReference>
<dbReference type="Pfam" id="PF16653">
    <property type="entry name" value="Sacchrp_dh_C"/>
    <property type="match status" value="1"/>
</dbReference>
<dbReference type="InterPro" id="IPR007886">
    <property type="entry name" value="AlaDH/PNT_N"/>
</dbReference>
<evidence type="ECO:0000256" key="1">
    <source>
        <dbReference type="ARBA" id="ARBA00004682"/>
    </source>
</evidence>
<dbReference type="InterPro" id="IPR007545">
    <property type="entry name" value="LOR/SDH_bifunc_enz_cons_dom"/>
</dbReference>
<evidence type="ECO:0000256" key="4">
    <source>
        <dbReference type="ARBA" id="ARBA00023002"/>
    </source>
</evidence>
<dbReference type="SUPFAM" id="SSF55347">
    <property type="entry name" value="Glyceraldehyde-3-phosphate dehydrogenase-like, C-terminal domain"/>
    <property type="match status" value="1"/>
</dbReference>
<comment type="pathway">
    <text evidence="2">Amino-acid degradation; L-lysine degradation via saccharopine pathway; glutaryl-CoA from L-lysine: step 2/6.</text>
</comment>
<feature type="domain" description="Alanine dehydrogenase/pyridine nucleotide transhydrogenase N-terminal" evidence="9">
    <location>
        <begin position="29"/>
        <end position="167"/>
    </location>
</feature>
<dbReference type="Gene3D" id="1.10.1870.10">
    <property type="entry name" value="Domain 3, Saccharopine reductase"/>
    <property type="match status" value="1"/>
</dbReference>
<dbReference type="Pfam" id="PF03435">
    <property type="entry name" value="Sacchrp_dh_NADP"/>
    <property type="match status" value="1"/>
</dbReference>
<comment type="pathway">
    <text evidence="1">Amino-acid degradation; L-lysine degradation via saccharopine pathway; glutaryl-CoA from L-lysine: step 1/6.</text>
</comment>